<dbReference type="EMBL" id="MN448274">
    <property type="protein sequence ID" value="QFG73978.1"/>
    <property type="molecule type" value="Genomic_DNA"/>
</dbReference>
<proteinExistence type="predicted"/>
<organism evidence="2">
    <name type="scientific">Megaviridae environmental sample</name>
    <dbReference type="NCBI Taxonomy" id="1737588"/>
    <lineage>
        <taxon>Viruses</taxon>
        <taxon>Varidnaviria</taxon>
        <taxon>Bamfordvirae</taxon>
        <taxon>Nucleocytoviricota</taxon>
        <taxon>Megaviricetes</taxon>
        <taxon>Imitervirales</taxon>
        <taxon>Mimiviridae</taxon>
        <taxon>environmental samples</taxon>
    </lineage>
</organism>
<evidence type="ECO:0000256" key="1">
    <source>
        <dbReference type="SAM" id="MobiDB-lite"/>
    </source>
</evidence>
<evidence type="ECO:0000313" key="2">
    <source>
        <dbReference type="EMBL" id="QFG73978.1"/>
    </source>
</evidence>
<feature type="region of interest" description="Disordered" evidence="1">
    <location>
        <begin position="567"/>
        <end position="591"/>
    </location>
</feature>
<feature type="compositionally biased region" description="Polar residues" evidence="1">
    <location>
        <begin position="579"/>
        <end position="588"/>
    </location>
</feature>
<accession>A0A5J6VJM1</accession>
<sequence>MELFQYYANVIPATPYKRKSLKDTIEELSNHTPINAPPLSNAFNNMLDEKSQPIDSIYRYGESKMAKPIIPPNQSYDNFSTSNHDYTLGVDAPDAPNNNLFNQGNFGKLEGFNMMGTYVNDTSYRDAPWSERTPQLVKTHRPLFLHNETRNDRDQNTFNHNKERTYAIPTSRRNDVESKKIKTRNPIKDARFIPNLDTMRNKSNPYEQYANRITQGQYGADRPVIGLVEKRTHDCNVEIDPEDFIKSRSTYTMGAQHADVNIEYNNRSKQNTTIQGHANKTNGINNELIYVAKNDGVQKQSLPQSTNTIITGHAQQPTEKNYNIAITNRMIDAENHYKGAVKMSQVSYVPQMDQVKDTIRQTTSKITHQTNINGKTQAPLNIKPNLELTNRDTTTKQSIGVISNNVIAPSVDKTIAKNTQREGYTQQVIGSGIIGVNRGASGICNNEAKETQRQTTVEQVIGGVIKGANAPTSNVNIKLDATIRDQTNTQIVSGGVGGAHLGVIANDQAKDTQRQTTTNQIVGSAIVGVGNRVHNQQQAKETQRQTMTEETRDGVISSKSQNYITSKDNNAKQTHRETTGSSFYQKGGTTVGLHDNKGTGYIVSADNMEASMTHRETIIDKNKIAHASREQSNGYISNPQFAPATNRQQTSAEIVGAAASNVKRNSQLDKKNIQIDGCRGEAFERMDGRGPTTVKQQMPPSKSTAVGYMRLRKTTQSDRKALPVFKSKISKSGYVRLKDDLSINRIEDSVSNVQATLKDNPYVIRC</sequence>
<protein>
    <submittedName>
        <fullName evidence="2">Uncharacterized protein</fullName>
    </submittedName>
</protein>
<name>A0A5J6VJM1_9VIRU</name>
<reference evidence="2" key="1">
    <citation type="journal article" date="2019" name="Philos. Trans. R. Soc. Lond., B, Biol. Sci.">
        <title>Targeted metagenomic recovery of four divergent viruses reveals shared and distinctive characteristics of giant viruses of marine eukaryotes.</title>
        <authorList>
            <person name="Needham D.M."/>
            <person name="Poirier C."/>
            <person name="Hehenberger E."/>
            <person name="Jimenez V."/>
            <person name="Swalwell J.E."/>
            <person name="Santoro A.E."/>
            <person name="Worden A.Z."/>
        </authorList>
    </citation>
    <scope>NUCLEOTIDE SEQUENCE</scope>
    <source>
        <strain evidence="2">OPacV-662</strain>
    </source>
</reference>